<dbReference type="HAMAP" id="MF_00505">
    <property type="entry name" value="HSP90"/>
    <property type="match status" value="1"/>
</dbReference>
<evidence type="ECO:0000256" key="8">
    <source>
        <dbReference type="ARBA" id="ARBA00022946"/>
    </source>
</evidence>
<keyword evidence="8" id="KW-0809">Transit peptide</keyword>
<gene>
    <name evidence="15" type="primary">Trap1_0</name>
    <name evidence="15" type="ORF">CM83_32471</name>
</gene>
<dbReference type="GO" id="GO:0005524">
    <property type="term" value="F:ATP binding"/>
    <property type="evidence" value="ECO:0007669"/>
    <property type="project" value="UniProtKB-KW"/>
</dbReference>
<feature type="binding site" evidence="12">
    <location>
        <begin position="205"/>
        <end position="210"/>
    </location>
    <ligand>
        <name>ATP</name>
        <dbReference type="ChEBI" id="CHEBI:30616"/>
    </ligand>
</feature>
<comment type="similarity">
    <text evidence="3">Belongs to the heat shock protein 90 family.</text>
</comment>
<feature type="binding site" evidence="12">
    <location>
        <position position="114"/>
    </location>
    <ligand>
        <name>ATP</name>
        <dbReference type="ChEBI" id="CHEBI:30616"/>
    </ligand>
</feature>
<evidence type="ECO:0000313" key="15">
    <source>
        <dbReference type="EMBL" id="JAG28013.1"/>
    </source>
</evidence>
<evidence type="ECO:0000256" key="7">
    <source>
        <dbReference type="ARBA" id="ARBA00022840"/>
    </source>
</evidence>
<dbReference type="Gene3D" id="3.30.230.80">
    <property type="match status" value="1"/>
</dbReference>
<dbReference type="EMBL" id="GBRD01008214">
    <property type="protein sequence ID" value="JAG57607.1"/>
    <property type="molecule type" value="Transcribed_RNA"/>
</dbReference>
<evidence type="ECO:0000256" key="2">
    <source>
        <dbReference type="ARBA" id="ARBA00004496"/>
    </source>
</evidence>
<evidence type="ECO:0000256" key="13">
    <source>
        <dbReference type="SAM" id="MobiDB-lite"/>
    </source>
</evidence>
<evidence type="ECO:0000256" key="1">
    <source>
        <dbReference type="ARBA" id="ARBA00004173"/>
    </source>
</evidence>
<feature type="compositionally biased region" description="Basic and acidic residues" evidence="13">
    <location>
        <begin position="54"/>
        <end position="75"/>
    </location>
</feature>
<reference evidence="15" key="1">
    <citation type="journal article" date="2014" name="PLoS ONE">
        <title>Transcriptome-Based Identification of ABC Transporters in the Western Tarnished Plant Bug Lygus hesperus.</title>
        <authorList>
            <person name="Hull J.J."/>
            <person name="Chaney K."/>
            <person name="Geib S.M."/>
            <person name="Fabrick J.A."/>
            <person name="Brent C.S."/>
            <person name="Walsh D."/>
            <person name="Lavine L.C."/>
        </authorList>
    </citation>
    <scope>NUCLEOTIDE SEQUENCE</scope>
</reference>
<dbReference type="SUPFAM" id="SSF54211">
    <property type="entry name" value="Ribosomal protein S5 domain 2-like"/>
    <property type="match status" value="1"/>
</dbReference>
<feature type="binding site" evidence="12">
    <location>
        <position position="161"/>
    </location>
    <ligand>
        <name>ATP</name>
        <dbReference type="ChEBI" id="CHEBI:30616"/>
    </ligand>
</feature>
<dbReference type="FunFam" id="1.20.120.790:FF:000004">
    <property type="entry name" value="Heat shock protein 75 kDa"/>
    <property type="match status" value="1"/>
</dbReference>
<dbReference type="CDD" id="cd16927">
    <property type="entry name" value="HATPase_Hsp90-like"/>
    <property type="match status" value="1"/>
</dbReference>
<dbReference type="Gene3D" id="1.20.120.790">
    <property type="entry name" value="Heat shock protein 90, C-terminal domain"/>
    <property type="match status" value="1"/>
</dbReference>
<feature type="binding site" evidence="12">
    <location>
        <position position="118"/>
    </location>
    <ligand>
        <name>ATP</name>
        <dbReference type="ChEBI" id="CHEBI:30616"/>
    </ligand>
</feature>
<dbReference type="EMBL" id="GBHO01015591">
    <property type="protein sequence ID" value="JAG28013.1"/>
    <property type="molecule type" value="Transcribed_RNA"/>
</dbReference>
<feature type="binding site" evidence="12">
    <location>
        <begin position="181"/>
        <end position="182"/>
    </location>
    <ligand>
        <name>ATP</name>
        <dbReference type="ChEBI" id="CHEBI:30616"/>
    </ligand>
</feature>
<evidence type="ECO:0000256" key="4">
    <source>
        <dbReference type="ARBA" id="ARBA00021845"/>
    </source>
</evidence>
<dbReference type="InterPro" id="IPR001404">
    <property type="entry name" value="Hsp90_fam"/>
</dbReference>
<dbReference type="GO" id="GO:0016887">
    <property type="term" value="F:ATP hydrolysis activity"/>
    <property type="evidence" value="ECO:0007669"/>
    <property type="project" value="InterPro"/>
</dbReference>
<keyword evidence="11" id="KW-0143">Chaperone</keyword>
<keyword evidence="10" id="KW-0496">Mitochondrion</keyword>
<reference evidence="16" key="3">
    <citation type="submission" date="2014-09" db="EMBL/GenBank/DDBJ databases">
        <authorList>
            <person name="Magalhaes I.L.F."/>
            <person name="Oliveira U."/>
            <person name="Santos F.R."/>
            <person name="Vidigal T.H.D.A."/>
            <person name="Brescovit A.D."/>
            <person name="Santos A.J."/>
        </authorList>
    </citation>
    <scope>NUCLEOTIDE SEQUENCE</scope>
</reference>
<feature type="binding site" evidence="12">
    <location>
        <position position="174"/>
    </location>
    <ligand>
        <name>ATP</name>
        <dbReference type="ChEBI" id="CHEBI:30616"/>
    </ligand>
</feature>
<dbReference type="GO" id="GO:0051082">
    <property type="term" value="F:unfolded protein binding"/>
    <property type="evidence" value="ECO:0007669"/>
    <property type="project" value="InterPro"/>
</dbReference>
<dbReference type="PROSITE" id="PS00298">
    <property type="entry name" value="HSP90"/>
    <property type="match status" value="1"/>
</dbReference>
<evidence type="ECO:0000256" key="6">
    <source>
        <dbReference type="ARBA" id="ARBA00022741"/>
    </source>
</evidence>
<feature type="binding site" evidence="12">
    <location>
        <position position="255"/>
    </location>
    <ligand>
        <name>ATP</name>
        <dbReference type="ChEBI" id="CHEBI:30616"/>
    </ligand>
</feature>
<feature type="domain" description="Histidine kinase/HSP90-like ATPase" evidence="14">
    <location>
        <begin position="107"/>
        <end position="265"/>
    </location>
</feature>
<evidence type="ECO:0000256" key="10">
    <source>
        <dbReference type="ARBA" id="ARBA00023128"/>
    </source>
</evidence>
<dbReference type="GO" id="GO:0070013">
    <property type="term" value="C:intracellular organelle lumen"/>
    <property type="evidence" value="ECO:0007669"/>
    <property type="project" value="UniProtKB-ARBA"/>
</dbReference>
<dbReference type="InterPro" id="IPR019805">
    <property type="entry name" value="Heat_shock_protein_90_CS"/>
</dbReference>
<dbReference type="FunFam" id="3.40.50.11260:FF:000004">
    <property type="entry name" value="Heat shock protein 75 mitochondrial"/>
    <property type="match status" value="1"/>
</dbReference>
<name>A0A0A9YA88_LYGHE</name>
<evidence type="ECO:0000256" key="12">
    <source>
        <dbReference type="PIRSR" id="PIRSR002583-1"/>
    </source>
</evidence>
<evidence type="ECO:0000259" key="14">
    <source>
        <dbReference type="SMART" id="SM00387"/>
    </source>
</evidence>
<feature type="binding site" evidence="12">
    <location>
        <position position="166"/>
    </location>
    <ligand>
        <name>ATP</name>
        <dbReference type="ChEBI" id="CHEBI:30616"/>
    </ligand>
</feature>
<dbReference type="FunFam" id="3.30.565.10:FF:000009">
    <property type="entry name" value="Molecular chaperone HtpG"/>
    <property type="match status" value="1"/>
</dbReference>
<proteinExistence type="inferred from homology"/>
<keyword evidence="9 15" id="KW-0346">Stress response</keyword>
<evidence type="ECO:0000256" key="5">
    <source>
        <dbReference type="ARBA" id="ARBA00022490"/>
    </source>
</evidence>
<keyword evidence="5" id="KW-0963">Cytoplasm</keyword>
<dbReference type="GO" id="GO:0140662">
    <property type="term" value="F:ATP-dependent protein folding chaperone"/>
    <property type="evidence" value="ECO:0007669"/>
    <property type="project" value="InterPro"/>
</dbReference>
<keyword evidence="7 12" id="KW-0067">ATP-binding</keyword>
<dbReference type="SUPFAM" id="SSF55874">
    <property type="entry name" value="ATPase domain of HSP90 chaperone/DNA topoisomerase II/histidine kinase"/>
    <property type="match status" value="1"/>
</dbReference>
<feature type="region of interest" description="Disordered" evidence="13">
    <location>
        <begin position="54"/>
        <end position="87"/>
    </location>
</feature>
<dbReference type="PIRSF" id="PIRSF002583">
    <property type="entry name" value="Hsp90"/>
    <property type="match status" value="1"/>
</dbReference>
<dbReference type="SUPFAM" id="SSF110942">
    <property type="entry name" value="HSP90 C-terminal domain"/>
    <property type="match status" value="1"/>
</dbReference>
<dbReference type="PANTHER" id="PTHR11528">
    <property type="entry name" value="HEAT SHOCK PROTEIN 90 FAMILY MEMBER"/>
    <property type="match status" value="1"/>
</dbReference>
<dbReference type="InterPro" id="IPR020568">
    <property type="entry name" value="Ribosomal_Su5_D2-typ_SF"/>
</dbReference>
<dbReference type="SMART" id="SM00387">
    <property type="entry name" value="HATPase_c"/>
    <property type="match status" value="1"/>
</dbReference>
<protein>
    <recommendedName>
        <fullName evidence="4">Heat shock protein 83</fullName>
    </recommendedName>
</protein>
<evidence type="ECO:0000256" key="11">
    <source>
        <dbReference type="ARBA" id="ARBA00023186"/>
    </source>
</evidence>
<dbReference type="Gene3D" id="3.30.565.10">
    <property type="entry name" value="Histidine kinase-like ATPase, C-terminal domain"/>
    <property type="match status" value="1"/>
</dbReference>
<dbReference type="InterPro" id="IPR037196">
    <property type="entry name" value="HSP90_C"/>
</dbReference>
<keyword evidence="6 12" id="KW-0547">Nucleotide-binding</keyword>
<comment type="subcellular location">
    <subcellularLocation>
        <location evidence="2">Cytoplasm</location>
    </subcellularLocation>
    <subcellularLocation>
        <location evidence="1">Mitochondrion</location>
    </subcellularLocation>
</comment>
<dbReference type="Pfam" id="PF13589">
    <property type="entry name" value="HATPase_c_3"/>
    <property type="match status" value="1"/>
</dbReference>
<dbReference type="GO" id="GO:0005739">
    <property type="term" value="C:mitochondrion"/>
    <property type="evidence" value="ECO:0007669"/>
    <property type="project" value="UniProtKB-SubCell"/>
</dbReference>
<dbReference type="AlphaFoldDB" id="A0A0A9YA88"/>
<evidence type="ECO:0000256" key="3">
    <source>
        <dbReference type="ARBA" id="ARBA00008239"/>
    </source>
</evidence>
<dbReference type="FunFam" id="3.30.230.80:FF:000004">
    <property type="entry name" value="Heat shock protein 75 kDa"/>
    <property type="match status" value="1"/>
</dbReference>
<evidence type="ECO:0000256" key="9">
    <source>
        <dbReference type="ARBA" id="ARBA00023016"/>
    </source>
</evidence>
<dbReference type="PRINTS" id="PR00775">
    <property type="entry name" value="HEATSHOCK90"/>
</dbReference>
<organism evidence="15">
    <name type="scientific">Lygus hesperus</name>
    <name type="common">Western plant bug</name>
    <dbReference type="NCBI Taxonomy" id="30085"/>
    <lineage>
        <taxon>Eukaryota</taxon>
        <taxon>Metazoa</taxon>
        <taxon>Ecdysozoa</taxon>
        <taxon>Arthropoda</taxon>
        <taxon>Hexapoda</taxon>
        <taxon>Insecta</taxon>
        <taxon>Pterygota</taxon>
        <taxon>Neoptera</taxon>
        <taxon>Paraneoptera</taxon>
        <taxon>Hemiptera</taxon>
        <taxon>Heteroptera</taxon>
        <taxon>Panheteroptera</taxon>
        <taxon>Cimicomorpha</taxon>
        <taxon>Miridae</taxon>
        <taxon>Mirini</taxon>
        <taxon>Lygus</taxon>
    </lineage>
</organism>
<evidence type="ECO:0000313" key="16">
    <source>
        <dbReference type="EMBL" id="JAG57607.1"/>
    </source>
</evidence>
<dbReference type="Pfam" id="PF00183">
    <property type="entry name" value="HSP90"/>
    <property type="match status" value="1"/>
</dbReference>
<reference evidence="15" key="2">
    <citation type="submission" date="2014-07" db="EMBL/GenBank/DDBJ databases">
        <authorList>
            <person name="Hull J."/>
        </authorList>
    </citation>
    <scope>NUCLEOTIDE SEQUENCE</scope>
</reference>
<dbReference type="NCBIfam" id="NF003555">
    <property type="entry name" value="PRK05218.1"/>
    <property type="match status" value="1"/>
</dbReference>
<dbReference type="Gene3D" id="3.40.50.11260">
    <property type="match status" value="1"/>
</dbReference>
<accession>A0A0A9YA88</accession>
<sequence>MYSISRVLFTVYRTAVRQSFSHNNSILRIHPVGRRVSSTADNALGYVRLYSTEPSEKHGKKDRMKEPSGKHDKLNSKTTQSTGDESHSFKAETQMLLDMVANSLYSDKEVFLRELISNSCDALEKLRFKNIETAIPQTQGNEDLKIEISANKQEMVLVIEDTGVGMTKDELIKNLGTIARSGSRAFIEDMKKKGKSDLSNSVIGQFGVGFYSAFMVAKKVEVHTRSSSDKSGYKWTCDGSSTFYVEPVEKESVGTKIILHLKPEAREFADSQRVEDLVKKYSNFVRFPIKLNGNQINSVEPLWVMDPKTVTMDKHTEFYKFLSNSFDKPRFVLHYKADAPVNINALIYFPEGKPGLFQGHEDGECGISLYARRVLIKSKATEIVPKWLRFVKGVIDSEDIPLNISRELLQNSSLLRKLKSVITNRILKFLLDKSTKETKEYLKFYDDYSLFLKEGIILGESQTEKEDIAKLLRYESSTLPAGETTSFLEYRKNMKEDQKKIYYLVAPSRELAETSPYLEAVKEKNVEVLFCYQQYDEAVLMQLKEFNSCSIISVENELRRGSQDSHIATPGGLTESEIDGLTGWMKSYLKDKVDTVRINNKLDSHPCIVTVEEMSMARHFIKTQKHGLTDDMIYSLLRPRFEINPRHPLMKKLFLLKDSDVQVAELLTEQLYKNCLVTAGLILDPRNAIQKLNEIFELILKKY</sequence>
<dbReference type="InterPro" id="IPR003594">
    <property type="entry name" value="HATPase_dom"/>
</dbReference>
<feature type="binding site" evidence="12">
    <location>
        <position position="406"/>
    </location>
    <ligand>
        <name>ATP</name>
        <dbReference type="ChEBI" id="CHEBI:30616"/>
    </ligand>
</feature>
<dbReference type="InterPro" id="IPR020575">
    <property type="entry name" value="Hsp90_N"/>
</dbReference>
<dbReference type="InterPro" id="IPR036890">
    <property type="entry name" value="HATPase_C_sf"/>
</dbReference>